<evidence type="ECO:0000313" key="1">
    <source>
        <dbReference type="EMBL" id="MFH6770334.1"/>
    </source>
</evidence>
<dbReference type="EMBL" id="JBAWKB010000001">
    <property type="protein sequence ID" value="MFH6770334.1"/>
    <property type="molecule type" value="Genomic_DNA"/>
</dbReference>
<reference evidence="1 2" key="1">
    <citation type="submission" date="2024-02" db="EMBL/GenBank/DDBJ databases">
        <title>A Gaetbulibacter species isolated from tidal flats and genomic insights of their niches.</title>
        <authorList>
            <person name="Ye Y."/>
        </authorList>
    </citation>
    <scope>NUCLEOTIDE SEQUENCE [LARGE SCALE GENOMIC DNA]</scope>
    <source>
        <strain evidence="1 2">KYW382</strain>
    </source>
</reference>
<accession>A0ABW7MU21</accession>
<dbReference type="RefSeq" id="WP_344738416.1">
    <property type="nucleotide sequence ID" value="NZ_BAABAY010000001.1"/>
</dbReference>
<name>A0ABW7MU21_9FLAO</name>
<organism evidence="1 2">
    <name type="scientific">Gaetbulibacter aestuarii</name>
    <dbReference type="NCBI Taxonomy" id="1502358"/>
    <lineage>
        <taxon>Bacteria</taxon>
        <taxon>Pseudomonadati</taxon>
        <taxon>Bacteroidota</taxon>
        <taxon>Flavobacteriia</taxon>
        <taxon>Flavobacteriales</taxon>
        <taxon>Flavobacteriaceae</taxon>
        <taxon>Gaetbulibacter</taxon>
    </lineage>
</organism>
<dbReference type="Proteomes" id="UP001610100">
    <property type="component" value="Unassembled WGS sequence"/>
</dbReference>
<evidence type="ECO:0000313" key="2">
    <source>
        <dbReference type="Proteomes" id="UP001610100"/>
    </source>
</evidence>
<sequence length="104" mass="12068">METKEMAIVNATQTQENIQLVDGTFTGPEASNIITNLINEKINFHKIQRLQKWEDDHSVNTSDLDDRIHQLRKEKEKALNFINSQKDTKTRFKINGILEITAEE</sequence>
<gene>
    <name evidence="1" type="ORF">V8G58_00195</name>
</gene>
<keyword evidence="2" id="KW-1185">Reference proteome</keyword>
<protein>
    <submittedName>
        <fullName evidence="1">Uncharacterized protein</fullName>
    </submittedName>
</protein>
<proteinExistence type="predicted"/>
<comment type="caution">
    <text evidence="1">The sequence shown here is derived from an EMBL/GenBank/DDBJ whole genome shotgun (WGS) entry which is preliminary data.</text>
</comment>